<comment type="subcellular location">
    <subcellularLocation>
        <location evidence="9">Cytoplasm</location>
    </subcellularLocation>
</comment>
<keyword evidence="6 9" id="KW-0255">Endonuclease</keyword>
<dbReference type="GO" id="GO:0005737">
    <property type="term" value="C:cytoplasm"/>
    <property type="evidence" value="ECO:0007669"/>
    <property type="project" value="UniProtKB-SubCell"/>
</dbReference>
<comment type="cofactor">
    <cofactor evidence="9">
        <name>Zn(2+)</name>
        <dbReference type="ChEBI" id="CHEBI:29105"/>
    </cofactor>
    <text evidence="9">Binds 1 zinc ion.</text>
</comment>
<dbReference type="PATRIC" id="fig|1178515.4.peg.2968"/>
<dbReference type="PANTHER" id="PTHR46986">
    <property type="entry name" value="ENDORIBONUCLEASE YBEY, CHLOROPLASTIC"/>
    <property type="match status" value="1"/>
</dbReference>
<evidence type="ECO:0000256" key="1">
    <source>
        <dbReference type="ARBA" id="ARBA00010875"/>
    </source>
</evidence>
<dbReference type="GO" id="GO:0004222">
    <property type="term" value="F:metalloendopeptidase activity"/>
    <property type="evidence" value="ECO:0007669"/>
    <property type="project" value="InterPro"/>
</dbReference>
<dbReference type="AlphaFoldDB" id="A0A172TJU6"/>
<keyword evidence="9" id="KW-0963">Cytoplasm</keyword>
<dbReference type="Gene3D" id="3.40.390.30">
    <property type="entry name" value="Metalloproteases ('zincins'), catalytic domain"/>
    <property type="match status" value="1"/>
</dbReference>
<keyword evidence="7 9" id="KW-0378">Hydrolase</keyword>
<dbReference type="NCBIfam" id="TIGR00043">
    <property type="entry name" value="rRNA maturation RNase YbeY"/>
    <property type="match status" value="1"/>
</dbReference>
<evidence type="ECO:0000256" key="9">
    <source>
        <dbReference type="HAMAP-Rule" id="MF_00009"/>
    </source>
</evidence>
<dbReference type="Proteomes" id="UP000076927">
    <property type="component" value="Chromosome"/>
</dbReference>
<dbReference type="OrthoDB" id="9807740at2"/>
<dbReference type="RefSeq" id="WP_068607758.1">
    <property type="nucleotide sequence ID" value="NZ_CP011388.1"/>
</dbReference>
<reference evidence="10 11" key="1">
    <citation type="submission" date="2015-01" db="EMBL/GenBank/DDBJ databases">
        <title>Paenibacillus swuensis/DY6/whole genome sequencing.</title>
        <authorList>
            <person name="Kim M.K."/>
            <person name="Srinivasan S."/>
            <person name="Lee J.-J."/>
        </authorList>
    </citation>
    <scope>NUCLEOTIDE SEQUENCE [LARGE SCALE GENOMIC DNA]</scope>
    <source>
        <strain evidence="10 11">DY6</strain>
    </source>
</reference>
<dbReference type="SUPFAM" id="SSF55486">
    <property type="entry name" value="Metalloproteases ('zincins'), catalytic domain"/>
    <property type="match status" value="1"/>
</dbReference>
<dbReference type="PANTHER" id="PTHR46986:SF1">
    <property type="entry name" value="ENDORIBONUCLEASE YBEY, CHLOROPLASTIC"/>
    <property type="match status" value="1"/>
</dbReference>
<feature type="binding site" evidence="9">
    <location>
        <position position="142"/>
    </location>
    <ligand>
        <name>Zn(2+)</name>
        <dbReference type="ChEBI" id="CHEBI:29105"/>
        <note>catalytic</note>
    </ligand>
</feature>
<keyword evidence="3 9" id="KW-0698">rRNA processing</keyword>
<dbReference type="KEGG" id="pswu:SY83_14775"/>
<organism evidence="10 11">
    <name type="scientific">Paenibacillus swuensis</name>
    <dbReference type="NCBI Taxonomy" id="1178515"/>
    <lineage>
        <taxon>Bacteria</taxon>
        <taxon>Bacillati</taxon>
        <taxon>Bacillota</taxon>
        <taxon>Bacilli</taxon>
        <taxon>Bacillales</taxon>
        <taxon>Paenibacillaceae</taxon>
        <taxon>Paenibacillus</taxon>
    </lineage>
</organism>
<dbReference type="Pfam" id="PF02130">
    <property type="entry name" value="YbeY"/>
    <property type="match status" value="1"/>
</dbReference>
<comment type="function">
    <text evidence="9">Single strand-specific metallo-endoribonuclease involved in late-stage 70S ribosome quality control and in maturation of the 3' terminus of the 16S rRNA.</text>
</comment>
<name>A0A172TJU6_9BACL</name>
<sequence>MALNLTWSDNQEIHPISEELASLLERLLQEAGQAEKVEEGEVSLTFVTDQEIHELNKQYRNMDKPTDVLSFSMQEFVDEEPEILYELEEGEAEPDDFSDVLGDIVISVERAKAQAEDYGHSFEREVGFLFVHGFLHLIGYDHEDEAAEKTMMDKQEAILGKVGLSR</sequence>
<evidence type="ECO:0000256" key="4">
    <source>
        <dbReference type="ARBA" id="ARBA00022722"/>
    </source>
</evidence>
<evidence type="ECO:0000256" key="7">
    <source>
        <dbReference type="ARBA" id="ARBA00022801"/>
    </source>
</evidence>
<accession>A0A172TJU6</accession>
<dbReference type="GO" id="GO:0008270">
    <property type="term" value="F:zinc ion binding"/>
    <property type="evidence" value="ECO:0007669"/>
    <property type="project" value="UniProtKB-UniRule"/>
</dbReference>
<keyword evidence="2 9" id="KW-0690">Ribosome biogenesis</keyword>
<dbReference type="GO" id="GO:0006364">
    <property type="term" value="P:rRNA processing"/>
    <property type="evidence" value="ECO:0007669"/>
    <property type="project" value="UniProtKB-UniRule"/>
</dbReference>
<keyword evidence="10" id="KW-0645">Protease</keyword>
<dbReference type="InterPro" id="IPR023091">
    <property type="entry name" value="MetalPrtase_cat_dom_sf_prd"/>
</dbReference>
<proteinExistence type="inferred from homology"/>
<dbReference type="InterPro" id="IPR020549">
    <property type="entry name" value="YbeY_CS"/>
</dbReference>
<evidence type="ECO:0000313" key="11">
    <source>
        <dbReference type="Proteomes" id="UP000076927"/>
    </source>
</evidence>
<feature type="binding site" evidence="9">
    <location>
        <position position="132"/>
    </location>
    <ligand>
        <name>Zn(2+)</name>
        <dbReference type="ChEBI" id="CHEBI:29105"/>
        <note>catalytic</note>
    </ligand>
</feature>
<keyword evidence="5 9" id="KW-0479">Metal-binding</keyword>
<dbReference type="InterPro" id="IPR002036">
    <property type="entry name" value="YbeY"/>
</dbReference>
<evidence type="ECO:0000256" key="6">
    <source>
        <dbReference type="ARBA" id="ARBA00022759"/>
    </source>
</evidence>
<keyword evidence="4 9" id="KW-0540">Nuclease</keyword>
<dbReference type="PROSITE" id="PS01306">
    <property type="entry name" value="UPF0054"/>
    <property type="match status" value="1"/>
</dbReference>
<evidence type="ECO:0000313" key="10">
    <source>
        <dbReference type="EMBL" id="ANE47321.1"/>
    </source>
</evidence>
<protein>
    <recommendedName>
        <fullName evidence="9">Endoribonuclease YbeY</fullName>
        <ecNumber evidence="9">3.1.-.-</ecNumber>
    </recommendedName>
</protein>
<keyword evidence="8 9" id="KW-0862">Zinc</keyword>
<dbReference type="GO" id="GO:0006508">
    <property type="term" value="P:proteolysis"/>
    <property type="evidence" value="ECO:0007669"/>
    <property type="project" value="UniProtKB-KW"/>
</dbReference>
<feature type="binding site" evidence="9">
    <location>
        <position position="136"/>
    </location>
    <ligand>
        <name>Zn(2+)</name>
        <dbReference type="ChEBI" id="CHEBI:29105"/>
        <note>catalytic</note>
    </ligand>
</feature>
<comment type="similarity">
    <text evidence="1 9">Belongs to the endoribonuclease YbeY family.</text>
</comment>
<dbReference type="EMBL" id="CP011388">
    <property type="protein sequence ID" value="ANE47321.1"/>
    <property type="molecule type" value="Genomic_DNA"/>
</dbReference>
<evidence type="ECO:0000256" key="5">
    <source>
        <dbReference type="ARBA" id="ARBA00022723"/>
    </source>
</evidence>
<gene>
    <name evidence="9" type="primary">ybeY</name>
    <name evidence="10" type="ORF">SY83_14775</name>
</gene>
<keyword evidence="11" id="KW-1185">Reference proteome</keyword>
<dbReference type="HAMAP" id="MF_00009">
    <property type="entry name" value="Endoribonucl_YbeY"/>
    <property type="match status" value="1"/>
</dbReference>
<dbReference type="STRING" id="1178515.SY83_14775"/>
<dbReference type="GO" id="GO:0004521">
    <property type="term" value="F:RNA endonuclease activity"/>
    <property type="evidence" value="ECO:0007669"/>
    <property type="project" value="UniProtKB-UniRule"/>
</dbReference>
<evidence type="ECO:0000256" key="8">
    <source>
        <dbReference type="ARBA" id="ARBA00022833"/>
    </source>
</evidence>
<keyword evidence="10" id="KW-0482">Metalloprotease</keyword>
<evidence type="ECO:0000256" key="2">
    <source>
        <dbReference type="ARBA" id="ARBA00022517"/>
    </source>
</evidence>
<dbReference type="EC" id="3.1.-.-" evidence="9"/>
<evidence type="ECO:0000256" key="3">
    <source>
        <dbReference type="ARBA" id="ARBA00022552"/>
    </source>
</evidence>